<dbReference type="InterPro" id="IPR007865">
    <property type="entry name" value="Aminopep_P_N"/>
</dbReference>
<evidence type="ECO:0000256" key="6">
    <source>
        <dbReference type="ARBA" id="ARBA00022997"/>
    </source>
</evidence>
<comment type="caution">
    <text evidence="17">The sequence shown here is derived from an EMBL/GenBank/DDBJ whole genome shotgun (WGS) entry which is preliminary data.</text>
</comment>
<evidence type="ECO:0000256" key="15">
    <source>
        <dbReference type="ARBA" id="ARBA00048994"/>
    </source>
</evidence>
<evidence type="ECO:0000256" key="5">
    <source>
        <dbReference type="ARBA" id="ARBA00022801"/>
    </source>
</evidence>
<keyword evidence="5" id="KW-0378">Hydrolase</keyword>
<evidence type="ECO:0000256" key="10">
    <source>
        <dbReference type="ARBA" id="ARBA00044051"/>
    </source>
</evidence>
<keyword evidence="7" id="KW-0482">Metalloprotease</keyword>
<dbReference type="SUPFAM" id="SSF55920">
    <property type="entry name" value="Creatinase/aminopeptidase"/>
    <property type="match status" value="1"/>
</dbReference>
<evidence type="ECO:0000256" key="14">
    <source>
        <dbReference type="ARBA" id="ARBA00044351"/>
    </source>
</evidence>
<evidence type="ECO:0000313" key="18">
    <source>
        <dbReference type="Proteomes" id="UP000815325"/>
    </source>
</evidence>
<evidence type="ECO:0000256" key="11">
    <source>
        <dbReference type="ARBA" id="ARBA00044141"/>
    </source>
</evidence>
<dbReference type="InterPro" id="IPR029149">
    <property type="entry name" value="Creatin/AminoP/Spt16_N"/>
</dbReference>
<dbReference type="CDD" id="cd01087">
    <property type="entry name" value="Prolidase"/>
    <property type="match status" value="1"/>
</dbReference>
<dbReference type="EC" id="3.4.13.9" evidence="10"/>
<keyword evidence="18" id="KW-1185">Reference proteome</keyword>
<feature type="domain" description="Aminopeptidase P N-terminal" evidence="16">
    <location>
        <begin position="57"/>
        <end position="200"/>
    </location>
</feature>
<organism evidence="17 18">
    <name type="scientific">Dunaliella salina</name>
    <name type="common">Green alga</name>
    <name type="synonym">Protococcus salinus</name>
    <dbReference type="NCBI Taxonomy" id="3046"/>
    <lineage>
        <taxon>Eukaryota</taxon>
        <taxon>Viridiplantae</taxon>
        <taxon>Chlorophyta</taxon>
        <taxon>core chlorophytes</taxon>
        <taxon>Chlorophyceae</taxon>
        <taxon>CS clade</taxon>
        <taxon>Chlamydomonadales</taxon>
        <taxon>Dunaliellaceae</taxon>
        <taxon>Dunaliella</taxon>
    </lineage>
</organism>
<dbReference type="PANTHER" id="PTHR48480">
    <property type="match status" value="1"/>
</dbReference>
<keyword evidence="3" id="KW-0645">Protease</keyword>
<dbReference type="PANTHER" id="PTHR48480:SF2">
    <property type="entry name" value="PEPTIDASE D"/>
    <property type="match status" value="1"/>
</dbReference>
<comment type="similarity">
    <text evidence="9">Belongs to the peptidase M24B family. Eukaryotic-type prolidase subfamily.</text>
</comment>
<sequence>MLRGFIVRSPKLEVNILKHRVSSIGIAARFPHRKVAAMAASQAADVYHMGNETLRISRKTMHGSIRNRLVEALRPALSAKGIAPGFVLLQGGGPFNVYNTDGELIFKQESFMHYLFGVCEEDCYGAVDIRMGASFLFMPRLPEAYAVWMGSLKSTDEYKAMYAVDHVHYTDEMASVLAKHGAKEGAKPGPLHVMNGVNTDSGRPATPAQFEGADAFELDNSTTLFDTITACRVKKTPEEAACLRYANQVGSGGHVAMMRAAKPGMMEYQLESVFLHHCYFHGGCRITGYTPISASGPNGAILHYGHASAPNNRQTREGDMMLMDMGCEYYRYGSDITTSWPVSGKFTPQQATIYNGVLKAYQSVKATMKPGVSWPDMQTLAYRTILDQLVSAGLLSGPVDDLLNKDIGALFMPHGLGHMLGLDTHDVGGYLPGTPPRSQRPGYKSMRTARILEPDMVITLEPGCYFNPSLLLPAFEDPVKSPHLVRQAIEPFMSFGGVRLEDNILITETGCEVSFP</sequence>
<keyword evidence="6" id="KW-0224">Dipeptidase</keyword>
<protein>
    <recommendedName>
        <fullName evidence="11">Xaa-Pro dipeptidase</fullName>
        <ecNumber evidence="10">3.4.13.9</ecNumber>
    </recommendedName>
    <alternativeName>
        <fullName evidence="14">Imidodipeptidase</fullName>
    </alternativeName>
    <alternativeName>
        <fullName evidence="12">Peptidase D</fullName>
    </alternativeName>
    <alternativeName>
        <fullName evidence="13">Proline dipeptidase</fullName>
    </alternativeName>
</protein>
<dbReference type="Pfam" id="PF05195">
    <property type="entry name" value="AMP_N"/>
    <property type="match status" value="1"/>
</dbReference>
<evidence type="ECO:0000256" key="7">
    <source>
        <dbReference type="ARBA" id="ARBA00023049"/>
    </source>
</evidence>
<dbReference type="InterPro" id="IPR052433">
    <property type="entry name" value="X-Pro_dipept-like"/>
</dbReference>
<dbReference type="SMART" id="SM01011">
    <property type="entry name" value="AMP_N"/>
    <property type="match status" value="1"/>
</dbReference>
<dbReference type="EMBL" id="MU069797">
    <property type="protein sequence ID" value="KAF5833683.1"/>
    <property type="molecule type" value="Genomic_DNA"/>
</dbReference>
<keyword evidence="8" id="KW-0464">Manganese</keyword>
<name>A0ABQ7GGF0_DUNSA</name>
<dbReference type="Gene3D" id="3.90.230.10">
    <property type="entry name" value="Creatinase/methionine aminopeptidase superfamily"/>
    <property type="match status" value="1"/>
</dbReference>
<evidence type="ECO:0000256" key="12">
    <source>
        <dbReference type="ARBA" id="ARBA00044252"/>
    </source>
</evidence>
<gene>
    <name evidence="17" type="ORF">DUNSADRAFT_9954</name>
</gene>
<comment type="catalytic activity">
    <reaction evidence="15">
        <text>Xaa-L-Pro dipeptide + H2O = an L-alpha-amino acid + L-proline</text>
        <dbReference type="Rhea" id="RHEA:76407"/>
        <dbReference type="ChEBI" id="CHEBI:15377"/>
        <dbReference type="ChEBI" id="CHEBI:59869"/>
        <dbReference type="ChEBI" id="CHEBI:60039"/>
        <dbReference type="ChEBI" id="CHEBI:195196"/>
        <dbReference type="EC" id="3.4.13.9"/>
    </reaction>
</comment>
<evidence type="ECO:0000313" key="17">
    <source>
        <dbReference type="EMBL" id="KAF5833683.1"/>
    </source>
</evidence>
<evidence type="ECO:0000256" key="9">
    <source>
        <dbReference type="ARBA" id="ARBA00043990"/>
    </source>
</evidence>
<evidence type="ECO:0000256" key="8">
    <source>
        <dbReference type="ARBA" id="ARBA00023211"/>
    </source>
</evidence>
<proteinExistence type="inferred from homology"/>
<dbReference type="Proteomes" id="UP000815325">
    <property type="component" value="Unassembled WGS sequence"/>
</dbReference>
<comment type="cofactor">
    <cofactor evidence="1">
        <name>Mn(2+)</name>
        <dbReference type="ChEBI" id="CHEBI:29035"/>
    </cofactor>
</comment>
<dbReference type="SUPFAM" id="SSF53092">
    <property type="entry name" value="Creatinase/prolidase N-terminal domain"/>
    <property type="match status" value="1"/>
</dbReference>
<comment type="subunit">
    <text evidence="2">Homodimer.</text>
</comment>
<evidence type="ECO:0000256" key="13">
    <source>
        <dbReference type="ARBA" id="ARBA00044284"/>
    </source>
</evidence>
<accession>A0ABQ7GGF0</accession>
<dbReference type="InterPro" id="IPR036005">
    <property type="entry name" value="Creatinase/aminopeptidase-like"/>
</dbReference>
<dbReference type="Gene3D" id="3.40.350.10">
    <property type="entry name" value="Creatinase/prolidase N-terminal domain"/>
    <property type="match status" value="1"/>
</dbReference>
<evidence type="ECO:0000256" key="4">
    <source>
        <dbReference type="ARBA" id="ARBA00022723"/>
    </source>
</evidence>
<evidence type="ECO:0000259" key="16">
    <source>
        <dbReference type="SMART" id="SM01011"/>
    </source>
</evidence>
<evidence type="ECO:0000256" key="1">
    <source>
        <dbReference type="ARBA" id="ARBA00001936"/>
    </source>
</evidence>
<reference evidence="17" key="1">
    <citation type="submission" date="2017-08" db="EMBL/GenBank/DDBJ databases">
        <authorList>
            <person name="Polle J.E."/>
            <person name="Barry K."/>
            <person name="Cushman J."/>
            <person name="Schmutz J."/>
            <person name="Tran D."/>
            <person name="Hathwaick L.T."/>
            <person name="Yim W.C."/>
            <person name="Jenkins J."/>
            <person name="Mckie-Krisberg Z.M."/>
            <person name="Prochnik S."/>
            <person name="Lindquist E."/>
            <person name="Dockter R.B."/>
            <person name="Adam C."/>
            <person name="Molina H."/>
            <person name="Bunkerborg J."/>
            <person name="Jin E."/>
            <person name="Buchheim M."/>
            <person name="Magnuson J."/>
        </authorList>
    </citation>
    <scope>NUCLEOTIDE SEQUENCE</scope>
    <source>
        <strain evidence="17">CCAP 19/18</strain>
    </source>
</reference>
<evidence type="ECO:0000256" key="2">
    <source>
        <dbReference type="ARBA" id="ARBA00011738"/>
    </source>
</evidence>
<dbReference type="Pfam" id="PF00557">
    <property type="entry name" value="Peptidase_M24"/>
    <property type="match status" value="1"/>
</dbReference>
<keyword evidence="4" id="KW-0479">Metal-binding</keyword>
<evidence type="ECO:0000256" key="3">
    <source>
        <dbReference type="ARBA" id="ARBA00022670"/>
    </source>
</evidence>
<dbReference type="InterPro" id="IPR000994">
    <property type="entry name" value="Pept_M24"/>
</dbReference>